<dbReference type="GO" id="GO:0034015">
    <property type="term" value="F:L-ribulose-5-phosphate 3-epimerase activity"/>
    <property type="evidence" value="ECO:0007669"/>
    <property type="project" value="UniProtKB-EC"/>
</dbReference>
<dbReference type="EMBL" id="CP036261">
    <property type="protein sequence ID" value="QDS91102.1"/>
    <property type="molecule type" value="Genomic_DNA"/>
</dbReference>
<accession>A0A517M886</accession>
<dbReference type="EC" id="5.1.3.22" evidence="2"/>
<dbReference type="InterPro" id="IPR006311">
    <property type="entry name" value="TAT_signal"/>
</dbReference>
<reference evidence="2 3" key="1">
    <citation type="submission" date="2019-02" db="EMBL/GenBank/DDBJ databases">
        <title>Deep-cultivation of Planctomycetes and their phenomic and genomic characterization uncovers novel biology.</title>
        <authorList>
            <person name="Wiegand S."/>
            <person name="Jogler M."/>
            <person name="Boedeker C."/>
            <person name="Pinto D."/>
            <person name="Vollmers J."/>
            <person name="Rivas-Marin E."/>
            <person name="Kohn T."/>
            <person name="Peeters S.H."/>
            <person name="Heuer A."/>
            <person name="Rast P."/>
            <person name="Oberbeckmann S."/>
            <person name="Bunk B."/>
            <person name="Jeske O."/>
            <person name="Meyerdierks A."/>
            <person name="Storesund J.E."/>
            <person name="Kallscheuer N."/>
            <person name="Luecker S."/>
            <person name="Lage O.M."/>
            <person name="Pohl T."/>
            <person name="Merkel B.J."/>
            <person name="Hornburger P."/>
            <person name="Mueller R.-W."/>
            <person name="Bruemmer F."/>
            <person name="Labrenz M."/>
            <person name="Spormann A.M."/>
            <person name="Op den Camp H."/>
            <person name="Overmann J."/>
            <person name="Amann R."/>
            <person name="Jetten M.S.M."/>
            <person name="Mascher T."/>
            <person name="Medema M.H."/>
            <person name="Devos D.P."/>
            <person name="Kaster A.-K."/>
            <person name="Ovreas L."/>
            <person name="Rohde M."/>
            <person name="Galperin M.Y."/>
            <person name="Jogler C."/>
        </authorList>
    </citation>
    <scope>NUCLEOTIDE SEQUENCE [LARGE SCALE GENOMIC DNA]</scope>
    <source>
        <strain evidence="2 3">EC9</strain>
    </source>
</reference>
<dbReference type="OrthoDB" id="9780241at2"/>
<evidence type="ECO:0000313" key="2">
    <source>
        <dbReference type="EMBL" id="QDS91102.1"/>
    </source>
</evidence>
<organism evidence="2 3">
    <name type="scientific">Rosistilla ulvae</name>
    <dbReference type="NCBI Taxonomy" id="1930277"/>
    <lineage>
        <taxon>Bacteria</taxon>
        <taxon>Pseudomonadati</taxon>
        <taxon>Planctomycetota</taxon>
        <taxon>Planctomycetia</taxon>
        <taxon>Pirellulales</taxon>
        <taxon>Pirellulaceae</taxon>
        <taxon>Rosistilla</taxon>
    </lineage>
</organism>
<name>A0A517M886_9BACT</name>
<protein>
    <submittedName>
        <fullName evidence="2">L-ribulose-5-phosphate 3-epimerase UlaE</fullName>
        <ecNumber evidence="2">5.1.3.22</ecNumber>
    </submittedName>
</protein>
<gene>
    <name evidence="2" type="primary">ulaE_3</name>
    <name evidence="2" type="ORF">EC9_53220</name>
</gene>
<dbReference type="Proteomes" id="UP000319557">
    <property type="component" value="Chromosome"/>
</dbReference>
<dbReference type="KEGG" id="ruv:EC9_53220"/>
<dbReference type="SUPFAM" id="SSF51658">
    <property type="entry name" value="Xylose isomerase-like"/>
    <property type="match status" value="1"/>
</dbReference>
<sequence>MHHLPPLDPAHRIDRRKLLISSAALAATAASGSTASVAASVADCRGKFSLGFSLYGMRELKTETAIQTLSKIGYDSVELCLLRGFDTDPAQLAAIRRRELRGALAQYNMCVRAMMEHLPLTTDEKKNQQTTERLKQAASLAHDLSVDAPPLIETVLGSGDWLEQRDRFAETLRQWSVLAEREDIQIAVKPHVNHAVDTPEKARWLMRQVNNDRIGLAYDYSHYASQAIDMDQSVRDLASHIHFVHVKDVVRESDQVRFALPGSTGQIDYPRLLKQLSENGYIGDVCAEVSSQIWRQPGYDPIAAAKESYRRMANAFHVAGIERHG</sequence>
<dbReference type="AlphaFoldDB" id="A0A517M886"/>
<dbReference type="Gene3D" id="3.20.20.150">
    <property type="entry name" value="Divalent-metal-dependent TIM barrel enzymes"/>
    <property type="match status" value="1"/>
</dbReference>
<dbReference type="PROSITE" id="PS51318">
    <property type="entry name" value="TAT"/>
    <property type="match status" value="1"/>
</dbReference>
<dbReference type="InterPro" id="IPR013022">
    <property type="entry name" value="Xyl_isomerase-like_TIM-brl"/>
</dbReference>
<dbReference type="InterPro" id="IPR036237">
    <property type="entry name" value="Xyl_isomerase-like_sf"/>
</dbReference>
<proteinExistence type="predicted"/>
<keyword evidence="2" id="KW-0413">Isomerase</keyword>
<feature type="domain" description="Xylose isomerase-like TIM barrel" evidence="1">
    <location>
        <begin position="67"/>
        <end position="312"/>
    </location>
</feature>
<dbReference type="InterPro" id="IPR050312">
    <property type="entry name" value="IolE/XylAMocC-like"/>
</dbReference>
<dbReference type="PANTHER" id="PTHR12110">
    <property type="entry name" value="HYDROXYPYRUVATE ISOMERASE"/>
    <property type="match status" value="1"/>
</dbReference>
<dbReference type="RefSeq" id="WP_145348797.1">
    <property type="nucleotide sequence ID" value="NZ_CP036261.1"/>
</dbReference>
<keyword evidence="3" id="KW-1185">Reference proteome</keyword>
<dbReference type="Pfam" id="PF01261">
    <property type="entry name" value="AP_endonuc_2"/>
    <property type="match status" value="1"/>
</dbReference>
<evidence type="ECO:0000313" key="3">
    <source>
        <dbReference type="Proteomes" id="UP000319557"/>
    </source>
</evidence>
<evidence type="ECO:0000259" key="1">
    <source>
        <dbReference type="Pfam" id="PF01261"/>
    </source>
</evidence>
<dbReference type="PANTHER" id="PTHR12110:SF21">
    <property type="entry name" value="XYLOSE ISOMERASE-LIKE TIM BARREL DOMAIN-CONTAINING PROTEIN"/>
    <property type="match status" value="1"/>
</dbReference>